<dbReference type="PIRSF" id="PIRSF006816">
    <property type="entry name" value="Cyc3_hyd_g"/>
    <property type="match status" value="1"/>
</dbReference>
<protein>
    <submittedName>
        <fullName evidence="4">Ferredoxin--NADP+ reductase</fullName>
    </submittedName>
</protein>
<keyword evidence="1" id="KW-0274">FAD</keyword>
<dbReference type="STRING" id="84035.SAMN05660742_12281"/>
<dbReference type="GO" id="GO:0050660">
    <property type="term" value="F:flavin adenine dinucleotide binding"/>
    <property type="evidence" value="ECO:0007669"/>
    <property type="project" value="InterPro"/>
</dbReference>
<feature type="binding site" evidence="2">
    <location>
        <position position="223"/>
    </location>
    <ligand>
        <name>[2Fe-2S] cluster</name>
        <dbReference type="ChEBI" id="CHEBI:190135"/>
    </ligand>
</feature>
<keyword evidence="2" id="KW-0479">Metal-binding</keyword>
<evidence type="ECO:0000256" key="2">
    <source>
        <dbReference type="PIRSR" id="PIRSR006816-2"/>
    </source>
</evidence>
<dbReference type="CDD" id="cd06219">
    <property type="entry name" value="DHOD_e_trans_like1"/>
    <property type="match status" value="1"/>
</dbReference>
<feature type="binding site" evidence="1">
    <location>
        <begin position="62"/>
        <end position="64"/>
    </location>
    <ligand>
        <name>FAD</name>
        <dbReference type="ChEBI" id="CHEBI:57692"/>
    </ligand>
</feature>
<dbReference type="Pfam" id="PF10418">
    <property type="entry name" value="DHODB_Fe-S_bind"/>
    <property type="match status" value="1"/>
</dbReference>
<dbReference type="GO" id="GO:0016491">
    <property type="term" value="F:oxidoreductase activity"/>
    <property type="evidence" value="ECO:0007669"/>
    <property type="project" value="InterPro"/>
</dbReference>
<feature type="binding site" evidence="2">
    <location>
        <position position="226"/>
    </location>
    <ligand>
        <name>[2Fe-2S] cluster</name>
        <dbReference type="ChEBI" id="CHEBI:190135"/>
    </ligand>
</feature>
<sequence length="291" mass="31414">MFKILKKQVLSPGVLLFDLEAPRIAKKAEPGQFVILRVNDEGERVPLTIADFNREKGTITIIFQEVGASTQLLGALNEGESILDLVGPLGKKTHIEPDMGTIVCIGGGIGVAPVYPIARGLKQAGNKVISIMGAKSKEILIFEDEMKAVSDEVYVTTDDGSYGIKGFVTTALQQLIDKGVKIAEVIAIGPVVMMRSVAEATRPYGIPTVVSLNPIMVDGTGMCGGCRVQIGNESKFACVDGPEFDAHQVDFKGLMMRQRTYKTQEAQEKDHVCRCEQQGLTKGADCECQSH</sequence>
<dbReference type="Proteomes" id="UP000199662">
    <property type="component" value="Unassembled WGS sequence"/>
</dbReference>
<dbReference type="PROSITE" id="PS51384">
    <property type="entry name" value="FAD_FR"/>
    <property type="match status" value="1"/>
</dbReference>
<comment type="cofactor">
    <cofactor evidence="2">
        <name>[2Fe-2S] cluster</name>
        <dbReference type="ChEBI" id="CHEBI:190135"/>
    </cofactor>
    <text evidence="2">Binds 1 [2Fe-2S] cluster per subunit.</text>
</comment>
<dbReference type="SUPFAM" id="SSF52343">
    <property type="entry name" value="Ferredoxin reductase-like, C-terminal NADP-linked domain"/>
    <property type="match status" value="1"/>
</dbReference>
<dbReference type="InterPro" id="IPR019480">
    <property type="entry name" value="Dihydroorotate_DH_Fe-S-bd"/>
</dbReference>
<keyword evidence="2" id="KW-0408">Iron</keyword>
<keyword evidence="2" id="KW-0001">2Fe-2S</keyword>
<dbReference type="RefSeq" id="WP_091834878.1">
    <property type="nucleotide sequence ID" value="NZ_FNZK01000022.1"/>
</dbReference>
<keyword evidence="5" id="KW-1185">Reference proteome</keyword>
<evidence type="ECO:0000313" key="5">
    <source>
        <dbReference type="Proteomes" id="UP000199662"/>
    </source>
</evidence>
<dbReference type="GO" id="GO:0051537">
    <property type="term" value="F:2 iron, 2 sulfur cluster binding"/>
    <property type="evidence" value="ECO:0007669"/>
    <property type="project" value="UniProtKB-KW"/>
</dbReference>
<evidence type="ECO:0000259" key="3">
    <source>
        <dbReference type="PROSITE" id="PS51384"/>
    </source>
</evidence>
<keyword evidence="1" id="KW-0285">Flavoprotein</keyword>
<evidence type="ECO:0000313" key="4">
    <source>
        <dbReference type="EMBL" id="SEJ89950.1"/>
    </source>
</evidence>
<dbReference type="PANTHER" id="PTHR43513">
    <property type="entry name" value="DIHYDROOROTATE DEHYDROGENASE B (NAD(+)), ELECTRON TRANSFER SUBUNIT"/>
    <property type="match status" value="1"/>
</dbReference>
<dbReference type="SUPFAM" id="SSF63380">
    <property type="entry name" value="Riboflavin synthase domain-like"/>
    <property type="match status" value="1"/>
</dbReference>
<dbReference type="Pfam" id="PF00175">
    <property type="entry name" value="NAD_binding_1"/>
    <property type="match status" value="1"/>
</dbReference>
<dbReference type="EMBL" id="FNZK01000022">
    <property type="protein sequence ID" value="SEJ89950.1"/>
    <property type="molecule type" value="Genomic_DNA"/>
</dbReference>
<feature type="binding site" evidence="2">
    <location>
        <position position="238"/>
    </location>
    <ligand>
        <name>[2Fe-2S] cluster</name>
        <dbReference type="ChEBI" id="CHEBI:190135"/>
    </ligand>
</feature>
<proteinExistence type="predicted"/>
<organism evidence="4 5">
    <name type="scientific">Propionispira arboris</name>
    <dbReference type="NCBI Taxonomy" id="84035"/>
    <lineage>
        <taxon>Bacteria</taxon>
        <taxon>Bacillati</taxon>
        <taxon>Bacillota</taxon>
        <taxon>Negativicutes</taxon>
        <taxon>Selenomonadales</taxon>
        <taxon>Selenomonadaceae</taxon>
        <taxon>Propionispira</taxon>
    </lineage>
</organism>
<comment type="cofactor">
    <cofactor evidence="1">
        <name>FAD</name>
        <dbReference type="ChEBI" id="CHEBI:57692"/>
    </cofactor>
    <text evidence="1">Binds 1 FAD per subunit.</text>
</comment>
<dbReference type="GO" id="GO:0006221">
    <property type="term" value="P:pyrimidine nucleotide biosynthetic process"/>
    <property type="evidence" value="ECO:0007669"/>
    <property type="project" value="InterPro"/>
</dbReference>
<evidence type="ECO:0000256" key="1">
    <source>
        <dbReference type="PIRSR" id="PIRSR006816-1"/>
    </source>
</evidence>
<dbReference type="Gene3D" id="3.40.50.80">
    <property type="entry name" value="Nucleotide-binding domain of ferredoxin-NADP reductase (FNR) module"/>
    <property type="match status" value="1"/>
</dbReference>
<reference evidence="4 5" key="1">
    <citation type="submission" date="2016-10" db="EMBL/GenBank/DDBJ databases">
        <authorList>
            <person name="de Groot N.N."/>
        </authorList>
    </citation>
    <scope>NUCLEOTIDE SEQUENCE [LARGE SCALE GENOMIC DNA]</scope>
    <source>
        <strain evidence="4 5">DSM 2179</strain>
    </source>
</reference>
<dbReference type="PANTHER" id="PTHR43513:SF3">
    <property type="entry name" value="DIHYDROOROTATE DEHYDROGENASE B (NAD(+)), ELECTRON TRANSFER SUBUNIT-RELATED"/>
    <property type="match status" value="1"/>
</dbReference>
<dbReference type="InterPro" id="IPR017927">
    <property type="entry name" value="FAD-bd_FR_type"/>
</dbReference>
<keyword evidence="2" id="KW-0411">Iron-sulfur</keyword>
<gene>
    <name evidence="4" type="ORF">SAMN05660742_12281</name>
</gene>
<dbReference type="InterPro" id="IPR001433">
    <property type="entry name" value="OxRdtase_FAD/NAD-bd"/>
</dbReference>
<dbReference type="InterPro" id="IPR039261">
    <property type="entry name" value="FNR_nucleotide-bd"/>
</dbReference>
<dbReference type="AlphaFoldDB" id="A0A1H7CT87"/>
<dbReference type="NCBIfam" id="NF004862">
    <property type="entry name" value="PRK06222.1"/>
    <property type="match status" value="1"/>
</dbReference>
<accession>A0A1H7CT87</accession>
<dbReference type="InterPro" id="IPR017938">
    <property type="entry name" value="Riboflavin_synthase-like_b-brl"/>
</dbReference>
<dbReference type="GO" id="GO:0046872">
    <property type="term" value="F:metal ion binding"/>
    <property type="evidence" value="ECO:0007669"/>
    <property type="project" value="UniProtKB-KW"/>
</dbReference>
<name>A0A1H7CT87_9FIRM</name>
<feature type="domain" description="FAD-binding FR-type" evidence="3">
    <location>
        <begin position="1"/>
        <end position="95"/>
    </location>
</feature>
<dbReference type="InterPro" id="IPR012165">
    <property type="entry name" value="Cyt_c3_hydrogenase_gsu"/>
</dbReference>
<dbReference type="Gene3D" id="2.40.30.10">
    <property type="entry name" value="Translation factors"/>
    <property type="match status" value="1"/>
</dbReference>
<dbReference type="InterPro" id="IPR050353">
    <property type="entry name" value="PyrK_electron_transfer"/>
</dbReference>